<sequence length="172" mass="19551">MEGGLEIRKSYYQAVMLDLHASAVKSEKSIYHIRVRTTDGTLASYVDLLPILRARTFRLECVVDKYENMKDELYLGYLLLSRILDHNHKDWFAMLREPVFVDAILFNLASRDIKIVLGPKGAAYIDGENPRQVRNFLGSMEVAKETKHSGTLVFRISDVTVSVTQSRAVEAV</sequence>
<proteinExistence type="predicted"/>
<comment type="caution">
    <text evidence="1">The sequence shown here is derived from an EMBL/GenBank/DDBJ whole genome shotgun (WGS) entry which is preliminary data.</text>
</comment>
<gene>
    <name evidence="1" type="ORF">SLS60_009852</name>
</gene>
<evidence type="ECO:0000313" key="1">
    <source>
        <dbReference type="EMBL" id="KAL1595164.1"/>
    </source>
</evidence>
<keyword evidence="2" id="KW-1185">Reference proteome</keyword>
<dbReference type="EMBL" id="JAKJXO020000016">
    <property type="protein sequence ID" value="KAL1595164.1"/>
    <property type="molecule type" value="Genomic_DNA"/>
</dbReference>
<reference evidence="1 2" key="1">
    <citation type="submission" date="2024-02" db="EMBL/GenBank/DDBJ databases">
        <title>De novo assembly and annotation of 12 fungi associated with fruit tree decline syndrome in Ontario, Canada.</title>
        <authorList>
            <person name="Sulman M."/>
            <person name="Ellouze W."/>
            <person name="Ilyukhin E."/>
        </authorList>
    </citation>
    <scope>NUCLEOTIDE SEQUENCE [LARGE SCALE GENOMIC DNA]</scope>
    <source>
        <strain evidence="1 2">M42-189</strain>
    </source>
</reference>
<name>A0ABR3QSN6_9PLEO</name>
<accession>A0ABR3QSN6</accession>
<organism evidence="1 2">
    <name type="scientific">Paraconiothyrium brasiliense</name>
    <dbReference type="NCBI Taxonomy" id="300254"/>
    <lineage>
        <taxon>Eukaryota</taxon>
        <taxon>Fungi</taxon>
        <taxon>Dikarya</taxon>
        <taxon>Ascomycota</taxon>
        <taxon>Pezizomycotina</taxon>
        <taxon>Dothideomycetes</taxon>
        <taxon>Pleosporomycetidae</taxon>
        <taxon>Pleosporales</taxon>
        <taxon>Massarineae</taxon>
        <taxon>Didymosphaeriaceae</taxon>
        <taxon>Paraconiothyrium</taxon>
    </lineage>
</organism>
<evidence type="ECO:0000313" key="2">
    <source>
        <dbReference type="Proteomes" id="UP001521785"/>
    </source>
</evidence>
<protein>
    <submittedName>
        <fullName evidence="1">Uncharacterized protein</fullName>
    </submittedName>
</protein>
<dbReference type="Proteomes" id="UP001521785">
    <property type="component" value="Unassembled WGS sequence"/>
</dbReference>